<evidence type="ECO:0000256" key="1">
    <source>
        <dbReference type="SAM" id="MobiDB-lite"/>
    </source>
</evidence>
<dbReference type="AlphaFoldDB" id="A0A2L0H5V7"/>
<feature type="region of interest" description="Disordered" evidence="1">
    <location>
        <begin position="39"/>
        <end position="62"/>
    </location>
</feature>
<accession>A0A2L0H5V7</accession>
<organism evidence="2 3">
    <name type="scientific">Rhizobium fredii</name>
    <name type="common">Sinorhizobium fredii</name>
    <dbReference type="NCBI Taxonomy" id="380"/>
    <lineage>
        <taxon>Bacteria</taxon>
        <taxon>Pseudomonadati</taxon>
        <taxon>Pseudomonadota</taxon>
        <taxon>Alphaproteobacteria</taxon>
        <taxon>Hyphomicrobiales</taxon>
        <taxon>Rhizobiaceae</taxon>
        <taxon>Sinorhizobium/Ensifer group</taxon>
        <taxon>Sinorhizobium</taxon>
    </lineage>
</organism>
<gene>
    <name evidence="2" type="ORF">NXT3_CH02297</name>
</gene>
<protein>
    <submittedName>
        <fullName evidence="2">Uncharacterized protein</fullName>
    </submittedName>
</protein>
<dbReference type="EMBL" id="CP024307">
    <property type="protein sequence ID" value="AUX76860.1"/>
    <property type="molecule type" value="Genomic_DNA"/>
</dbReference>
<proteinExistence type="predicted"/>
<dbReference type="Proteomes" id="UP000239340">
    <property type="component" value="Chromosome"/>
</dbReference>
<sequence>MLQRGGTGRDTGSEYGLNKGPAVERLAQRLTRGLGEATRRFDSEGRKGRHAHRISSFGKDFS</sequence>
<reference evidence="2 3" key="1">
    <citation type="submission" date="2017-10" db="EMBL/GenBank/DDBJ databases">
        <title>Analysis of the genome sequences of Rhizobium populations associated to common bean (phaseolus vulgaris).</title>
        <authorList>
            <person name="Bustos P."/>
            <person name="Santamaria R.I."/>
            <person name="Miranda-Sanchez F."/>
            <person name="Perez-Carrascal O."/>
            <person name="Juarez S."/>
            <person name="Lozano L."/>
            <person name="Martinez-Flores I."/>
            <person name="Vinuesa P."/>
            <person name="Martinez-Romero E."/>
            <person name="Cevallos M.A."/>
            <person name="Romero D."/>
            <person name="Davila G."/>
            <person name="Gonzalez V."/>
        </authorList>
    </citation>
    <scope>NUCLEOTIDE SEQUENCE [LARGE SCALE GENOMIC DNA]</scope>
    <source>
        <strain evidence="2 3">NXT3</strain>
    </source>
</reference>
<feature type="region of interest" description="Disordered" evidence="1">
    <location>
        <begin position="1"/>
        <end position="21"/>
    </location>
</feature>
<evidence type="ECO:0000313" key="2">
    <source>
        <dbReference type="EMBL" id="AUX76860.1"/>
    </source>
</evidence>
<name>A0A2L0H5V7_RHIFR</name>
<evidence type="ECO:0000313" key="3">
    <source>
        <dbReference type="Proteomes" id="UP000239340"/>
    </source>
</evidence>